<feature type="non-terminal residue" evidence="2">
    <location>
        <position position="69"/>
    </location>
</feature>
<name>A0A383CR50_9ZZZZ</name>
<evidence type="ECO:0000313" key="2">
    <source>
        <dbReference type="EMBL" id="SVE34098.1"/>
    </source>
</evidence>
<reference evidence="2" key="1">
    <citation type="submission" date="2018-05" db="EMBL/GenBank/DDBJ databases">
        <authorList>
            <person name="Lanie J.A."/>
            <person name="Ng W.-L."/>
            <person name="Kazmierczak K.M."/>
            <person name="Andrzejewski T.M."/>
            <person name="Davidsen T.M."/>
            <person name="Wayne K.J."/>
            <person name="Tettelin H."/>
            <person name="Glass J.I."/>
            <person name="Rusch D."/>
            <person name="Podicherti R."/>
            <person name="Tsui H.-C.T."/>
            <person name="Winkler M.E."/>
        </authorList>
    </citation>
    <scope>NUCLEOTIDE SEQUENCE</scope>
</reference>
<keyword evidence="1" id="KW-0472">Membrane</keyword>
<organism evidence="2">
    <name type="scientific">marine metagenome</name>
    <dbReference type="NCBI Taxonomy" id="408172"/>
    <lineage>
        <taxon>unclassified sequences</taxon>
        <taxon>metagenomes</taxon>
        <taxon>ecological metagenomes</taxon>
    </lineage>
</organism>
<protein>
    <submittedName>
        <fullName evidence="2">Uncharacterized protein</fullName>
    </submittedName>
</protein>
<feature type="transmembrane region" description="Helical" evidence="1">
    <location>
        <begin position="20"/>
        <end position="46"/>
    </location>
</feature>
<gene>
    <name evidence="2" type="ORF">METZ01_LOCUS486952</name>
</gene>
<evidence type="ECO:0000256" key="1">
    <source>
        <dbReference type="SAM" id="Phobius"/>
    </source>
</evidence>
<accession>A0A383CR50</accession>
<keyword evidence="1" id="KW-1133">Transmembrane helix</keyword>
<dbReference type="EMBL" id="UINC01210574">
    <property type="protein sequence ID" value="SVE34098.1"/>
    <property type="molecule type" value="Genomic_DNA"/>
</dbReference>
<keyword evidence="1" id="KW-0812">Transmembrane</keyword>
<dbReference type="AlphaFoldDB" id="A0A383CR50"/>
<proteinExistence type="predicted"/>
<sequence>MNKHFMQIRRGGVKVAAKKLISFFYLLLQVPIYLISIPLIIILRLIKPWYLVTWLELESSRIGNLSVIP</sequence>